<dbReference type="InterPro" id="IPR036188">
    <property type="entry name" value="FAD/NAD-bd_sf"/>
</dbReference>
<dbReference type="Proteomes" id="UP000199095">
    <property type="component" value="Unassembled WGS sequence"/>
</dbReference>
<sequence length="435" mass="48425">MSEKSPVIIIGAGPVGLAAAAHLYEYNEPFLILEKGSDAGNHILEWEHIQLFSPWEFNIDQASKRLLEQTNWVEPDPSHLPNGKELVDEYLKPLSNTKEIKDHILFNAEVVDVTKKIADKMKSHSRELQPFVLYVKMNKSIRKFEAKAVIDATGTWSNPNPPFADGVWRTEKLKESIHTDIPDVLNEQEKYKNKHIAVIGSGHSALNSLNSLMDLKTKYPKTEISWVVRKQNIEEAFGGEEDDELEARGELGAKTHQFVNQGLAKAYPNFFVEDIDEQNGSFAIQSSNGVIINEVDEIIVNTGARPDFSFLSEVRLGIDPAVQSTPELAPLIDPNFHSCGTVRPHGEKELRHPEQSFYIVGVKSYGRAPTFLMTTGYEQVRSIAAYIAGDTEEATKVKLKLPETGVCQVHSKPKPLEVIGADSQEKCGGMSCDCS</sequence>
<dbReference type="PRINTS" id="PR00368">
    <property type="entry name" value="FADPNR"/>
</dbReference>
<name>A0A1I0IHU4_9BACI</name>
<dbReference type="AlphaFoldDB" id="A0A1I0IHU4"/>
<dbReference type="STRING" id="237682.SAMN05421676_11289"/>
<dbReference type="OrthoDB" id="9773233at2"/>
<accession>A0A1I0IHU4</accession>
<keyword evidence="3" id="KW-1185">Reference proteome</keyword>
<proteinExistence type="predicted"/>
<dbReference type="PANTHER" id="PTHR43539:SF78">
    <property type="entry name" value="FLAVIN-CONTAINING MONOOXYGENASE"/>
    <property type="match status" value="1"/>
</dbReference>
<dbReference type="RefSeq" id="WP_093137077.1">
    <property type="nucleotide sequence ID" value="NZ_FOHJ01000012.1"/>
</dbReference>
<dbReference type="PANTHER" id="PTHR43539">
    <property type="entry name" value="FLAVIN-BINDING MONOOXYGENASE-LIKE PROTEIN (AFU_ORTHOLOGUE AFUA_4G09220)"/>
    <property type="match status" value="1"/>
</dbReference>
<dbReference type="SUPFAM" id="SSF51905">
    <property type="entry name" value="FAD/NAD(P)-binding domain"/>
    <property type="match status" value="1"/>
</dbReference>
<evidence type="ECO:0000313" key="3">
    <source>
        <dbReference type="Proteomes" id="UP000199095"/>
    </source>
</evidence>
<dbReference type="Gene3D" id="3.50.50.60">
    <property type="entry name" value="FAD/NAD(P)-binding domain"/>
    <property type="match status" value="1"/>
</dbReference>
<evidence type="ECO:0000313" key="2">
    <source>
        <dbReference type="EMBL" id="SET96451.1"/>
    </source>
</evidence>
<reference evidence="3" key="1">
    <citation type="submission" date="2016-10" db="EMBL/GenBank/DDBJ databases">
        <authorList>
            <person name="Varghese N."/>
            <person name="Submissions S."/>
        </authorList>
    </citation>
    <scope>NUCLEOTIDE SEQUENCE [LARGE SCALE GENOMIC DNA]</scope>
    <source>
        <strain evidence="3">CGMCC 1.3566</strain>
    </source>
</reference>
<dbReference type="EMBL" id="FOHJ01000012">
    <property type="protein sequence ID" value="SET96451.1"/>
    <property type="molecule type" value="Genomic_DNA"/>
</dbReference>
<evidence type="ECO:0000256" key="1">
    <source>
        <dbReference type="ARBA" id="ARBA00023002"/>
    </source>
</evidence>
<protein>
    <submittedName>
        <fullName evidence="2">Pyridine nucleotide-disulphide oxidoreductase</fullName>
    </submittedName>
</protein>
<keyword evidence="1" id="KW-0560">Oxidoreductase</keyword>
<gene>
    <name evidence="2" type="ORF">SAMN05421676_11289</name>
</gene>
<dbReference type="GO" id="GO:0050660">
    <property type="term" value="F:flavin adenine dinucleotide binding"/>
    <property type="evidence" value="ECO:0007669"/>
    <property type="project" value="TreeGrafter"/>
</dbReference>
<dbReference type="GO" id="GO:0004497">
    <property type="term" value="F:monooxygenase activity"/>
    <property type="evidence" value="ECO:0007669"/>
    <property type="project" value="TreeGrafter"/>
</dbReference>
<organism evidence="2 3">
    <name type="scientific">Salinibacillus kushneri</name>
    <dbReference type="NCBI Taxonomy" id="237682"/>
    <lineage>
        <taxon>Bacteria</taxon>
        <taxon>Bacillati</taxon>
        <taxon>Bacillota</taxon>
        <taxon>Bacilli</taxon>
        <taxon>Bacillales</taxon>
        <taxon>Bacillaceae</taxon>
        <taxon>Salinibacillus</taxon>
    </lineage>
</organism>
<dbReference type="InterPro" id="IPR050982">
    <property type="entry name" value="Auxin_biosynth/cation_transpt"/>
</dbReference>
<dbReference type="PRINTS" id="PR00411">
    <property type="entry name" value="PNDRDTASEI"/>
</dbReference>
<dbReference type="Pfam" id="PF13738">
    <property type="entry name" value="Pyr_redox_3"/>
    <property type="match status" value="1"/>
</dbReference>